<reference evidence="4 6" key="2">
    <citation type="submission" date="2019-07" db="EMBL/GenBank/DDBJ databases">
        <title>Genomic analysis of Lentibacillus sp. NKC851-2.</title>
        <authorList>
            <person name="Oh Y.J."/>
        </authorList>
    </citation>
    <scope>NUCLEOTIDE SEQUENCE [LARGE SCALE GENOMIC DNA]</scope>
    <source>
        <strain evidence="4 6">NKC851-2</strain>
    </source>
</reference>
<sequence length="343" mass="39607">MKKDDDSVLDEYTEKDLQTFDQKRARKMVWRTRLSIGFTVIRTLLFLFLLYILYMIPVNIYYDMSGKQAGFERLVTTLVETRYPGVEVKQTHGMGAEINPLLTQSIALKLYRNVGEWDVVVGEAEAKKRMFGDVNVTMDIDSKYLNGNDFNDFAIPPKLLGKDDTTVEADNKNMIKNQIKKIDDGHVAQVQFSVKEAMKPKALLEKLQTYDVRTSRMPVYGGELTAFDMNYHRSGQITFAQSLLLRPETTYGEKNQLSSWGDALSKVTLDESVDQFYKDIEWLIENGNYNGRDIDQKRLDYIREKGVQVYGAVVTGPVREIEKLMEEDAFYQFRLGGIEVWNW</sequence>
<name>A0A549YEE1_9BACI</name>
<evidence type="ECO:0000259" key="2">
    <source>
        <dbReference type="Pfam" id="PF13791"/>
    </source>
</evidence>
<dbReference type="EMBL" id="VJMZ01000001">
    <property type="protein sequence ID" value="TRM10246.1"/>
    <property type="molecule type" value="Genomic_DNA"/>
</dbReference>
<keyword evidence="1" id="KW-0472">Membrane</keyword>
<gene>
    <name evidence="3" type="ORF">FFL34_04030</name>
    <name evidence="4" type="ORF">FH966_00115</name>
</gene>
<evidence type="ECO:0000313" key="5">
    <source>
        <dbReference type="Proteomes" id="UP000306980"/>
    </source>
</evidence>
<dbReference type="Pfam" id="PF13791">
    <property type="entry name" value="Sigma_reg_C"/>
    <property type="match status" value="1"/>
</dbReference>
<accession>A0A5S3QHT9</accession>
<reference evidence="3 5" key="1">
    <citation type="submission" date="2019-05" db="EMBL/GenBank/DDBJ databases">
        <title>Genomic analysis of Lentibacillus sp. NKC220-2.</title>
        <authorList>
            <person name="Oh Y.J."/>
        </authorList>
    </citation>
    <scope>NUCLEOTIDE SEQUENCE [LARGE SCALE GENOMIC DNA]</scope>
    <source>
        <strain evidence="3 5">NKC220-2</strain>
    </source>
</reference>
<keyword evidence="1" id="KW-0812">Transmembrane</keyword>
<feature type="transmembrane region" description="Helical" evidence="1">
    <location>
        <begin position="34"/>
        <end position="56"/>
    </location>
</feature>
<dbReference type="Proteomes" id="UP000319280">
    <property type="component" value="Unassembled WGS sequence"/>
</dbReference>
<feature type="domain" description="Sigma factor regulator C-terminal" evidence="2">
    <location>
        <begin position="179"/>
        <end position="336"/>
    </location>
</feature>
<dbReference type="InterPro" id="IPR025672">
    <property type="entry name" value="Sigma_reg_C_dom"/>
</dbReference>
<keyword evidence="1" id="KW-1133">Transmembrane helix</keyword>
<evidence type="ECO:0000313" key="6">
    <source>
        <dbReference type="Proteomes" id="UP000319280"/>
    </source>
</evidence>
<evidence type="ECO:0000313" key="4">
    <source>
        <dbReference type="EMBL" id="TRM10246.1"/>
    </source>
</evidence>
<dbReference type="RefSeq" id="WP_138601700.1">
    <property type="nucleotide sequence ID" value="NZ_VCIA01000001.1"/>
</dbReference>
<accession>A0A549YEE1</accession>
<dbReference type="AlphaFoldDB" id="A0A549YEE1"/>
<dbReference type="EMBL" id="VCIA01000001">
    <property type="protein sequence ID" value="TMN21367.1"/>
    <property type="molecule type" value="Genomic_DNA"/>
</dbReference>
<protein>
    <recommendedName>
        <fullName evidence="2">Sigma factor regulator C-terminal domain-containing protein</fullName>
    </recommendedName>
</protein>
<proteinExistence type="predicted"/>
<comment type="caution">
    <text evidence="4">The sequence shown here is derived from an EMBL/GenBank/DDBJ whole genome shotgun (WGS) entry which is preliminary data.</text>
</comment>
<dbReference type="OrthoDB" id="2730366at2"/>
<evidence type="ECO:0000256" key="1">
    <source>
        <dbReference type="SAM" id="Phobius"/>
    </source>
</evidence>
<evidence type="ECO:0000313" key="3">
    <source>
        <dbReference type="EMBL" id="TMN21367.1"/>
    </source>
</evidence>
<keyword evidence="6" id="KW-1185">Reference proteome</keyword>
<organism evidence="4 6">
    <name type="scientific">Lentibacillus cibarius</name>
    <dbReference type="NCBI Taxonomy" id="2583219"/>
    <lineage>
        <taxon>Bacteria</taxon>
        <taxon>Bacillati</taxon>
        <taxon>Bacillota</taxon>
        <taxon>Bacilli</taxon>
        <taxon>Bacillales</taxon>
        <taxon>Bacillaceae</taxon>
        <taxon>Lentibacillus</taxon>
    </lineage>
</organism>
<dbReference type="Proteomes" id="UP000306980">
    <property type="component" value="Unassembled WGS sequence"/>
</dbReference>